<organism evidence="3">
    <name type="scientific">uncultured Caudovirales phage</name>
    <dbReference type="NCBI Taxonomy" id="2100421"/>
    <lineage>
        <taxon>Viruses</taxon>
        <taxon>Duplodnaviria</taxon>
        <taxon>Heunggongvirae</taxon>
        <taxon>Uroviricota</taxon>
        <taxon>Caudoviricetes</taxon>
        <taxon>Peduoviridae</taxon>
        <taxon>Maltschvirus</taxon>
        <taxon>Maltschvirus maltsch</taxon>
    </lineage>
</organism>
<evidence type="ECO:0000256" key="1">
    <source>
        <dbReference type="SAM" id="MobiDB-lite"/>
    </source>
</evidence>
<accession>A0A6J7WR92</accession>
<dbReference type="EMBL" id="LR798292">
    <property type="protein sequence ID" value="CAB5220541.1"/>
    <property type="molecule type" value="Genomic_DNA"/>
</dbReference>
<reference evidence="3" key="1">
    <citation type="submission" date="2020-05" db="EMBL/GenBank/DDBJ databases">
        <authorList>
            <person name="Chiriac C."/>
            <person name="Salcher M."/>
            <person name="Ghai R."/>
            <person name="Kavagutti S V."/>
        </authorList>
    </citation>
    <scope>NUCLEOTIDE SEQUENCE</scope>
</reference>
<dbReference type="SMART" id="SM00470">
    <property type="entry name" value="ParB"/>
    <property type="match status" value="1"/>
</dbReference>
<dbReference type="InterPro" id="IPR003115">
    <property type="entry name" value="ParB_N"/>
</dbReference>
<sequence length="224" mass="24920">MTQKKSAKTPRKSRPSSSPRILTSSIISRLSLGSHHAFADIEDIDSLLSSQDGNYRTLDADQVRALKESIKETGVTDPITIDLVLGDGEERALVLVKGHHRLEAVRQLRQAAKERNQPWLYRTLPCLVDVVAKNVSNSTLNARQTTANLARQDSVWEKAEAFTRLKSEGKSQTEIAKISMVDERTVSRYLAVLSLPQVVQAFAKAVHKDLSVKTLCKLAEDYRA</sequence>
<feature type="non-terminal residue" evidence="3">
    <location>
        <position position="224"/>
    </location>
</feature>
<dbReference type="InterPro" id="IPR036086">
    <property type="entry name" value="ParB/Sulfiredoxin_sf"/>
</dbReference>
<dbReference type="Pfam" id="PF02195">
    <property type="entry name" value="ParB_N"/>
    <property type="match status" value="1"/>
</dbReference>
<dbReference type="GO" id="GO:0007059">
    <property type="term" value="P:chromosome segregation"/>
    <property type="evidence" value="ECO:0007669"/>
    <property type="project" value="TreeGrafter"/>
</dbReference>
<dbReference type="Gene3D" id="1.10.10.2830">
    <property type="match status" value="1"/>
</dbReference>
<dbReference type="Gene3D" id="3.90.1530.30">
    <property type="match status" value="1"/>
</dbReference>
<evidence type="ECO:0000259" key="2">
    <source>
        <dbReference type="SMART" id="SM00470"/>
    </source>
</evidence>
<protein>
    <submittedName>
        <fullName evidence="3">Spo0J Stage 0 sporulation protein J (Antagonist of Soj) containing ParB-like nuclease domain</fullName>
    </submittedName>
</protein>
<feature type="compositionally biased region" description="Basic residues" evidence="1">
    <location>
        <begin position="1"/>
        <end position="14"/>
    </location>
</feature>
<feature type="region of interest" description="Disordered" evidence="1">
    <location>
        <begin position="1"/>
        <end position="20"/>
    </location>
</feature>
<gene>
    <name evidence="3" type="ORF">UFOVP244_1</name>
</gene>
<dbReference type="SUPFAM" id="SSF109709">
    <property type="entry name" value="KorB DNA-binding domain-like"/>
    <property type="match status" value="1"/>
</dbReference>
<name>A0A6J7WR92_9CAUD</name>
<dbReference type="PANTHER" id="PTHR33375">
    <property type="entry name" value="CHROMOSOME-PARTITIONING PROTEIN PARB-RELATED"/>
    <property type="match status" value="1"/>
</dbReference>
<dbReference type="InterPro" id="IPR050336">
    <property type="entry name" value="Chromosome_partition/occlusion"/>
</dbReference>
<dbReference type="SUPFAM" id="SSF110849">
    <property type="entry name" value="ParB/Sulfiredoxin"/>
    <property type="match status" value="1"/>
</dbReference>
<dbReference type="GO" id="GO:0045881">
    <property type="term" value="P:positive regulation of sporulation resulting in formation of a cellular spore"/>
    <property type="evidence" value="ECO:0007669"/>
    <property type="project" value="TreeGrafter"/>
</dbReference>
<proteinExistence type="predicted"/>
<evidence type="ECO:0000313" key="3">
    <source>
        <dbReference type="EMBL" id="CAB5220541.1"/>
    </source>
</evidence>
<dbReference type="PANTHER" id="PTHR33375:SF1">
    <property type="entry name" value="CHROMOSOME-PARTITIONING PROTEIN PARB-RELATED"/>
    <property type="match status" value="1"/>
</dbReference>
<feature type="domain" description="ParB-like N-terminal" evidence="2">
    <location>
        <begin position="37"/>
        <end position="138"/>
    </location>
</feature>